<dbReference type="Proteomes" id="UP000823941">
    <property type="component" value="Chromosome 22"/>
</dbReference>
<keyword evidence="2" id="KW-1185">Reference proteome</keyword>
<proteinExistence type="predicted"/>
<protein>
    <submittedName>
        <fullName evidence="1">Uncharacterized protein</fullName>
    </submittedName>
</protein>
<sequence length="92" mass="9780">MAMTLSSLSKEMCLMYGTMHKFLTKVGSTLAVTRRLSPIPATSLPQLAHSGGPGTQDFHSATCHTCHAVTSLQAGYLEAIDGVSMQKKGLNK</sequence>
<dbReference type="EMBL" id="JAHIBW010000022">
    <property type="protein sequence ID" value="KAG7299825.1"/>
    <property type="molecule type" value="Genomic_DNA"/>
</dbReference>
<name>A0ABQ7Q3X1_PLUXY</name>
<gene>
    <name evidence="1" type="ORF">JYU34_016842</name>
</gene>
<evidence type="ECO:0000313" key="1">
    <source>
        <dbReference type="EMBL" id="KAG7299825.1"/>
    </source>
</evidence>
<reference evidence="1 2" key="1">
    <citation type="submission" date="2021-06" db="EMBL/GenBank/DDBJ databases">
        <title>A haploid diamondback moth (Plutella xylostella L.) genome assembly resolves 31 chromosomes and identifies a diamide resistance mutation.</title>
        <authorList>
            <person name="Ward C.M."/>
            <person name="Perry K.D."/>
            <person name="Baker G."/>
            <person name="Powis K."/>
            <person name="Heckel D.G."/>
            <person name="Baxter S.W."/>
        </authorList>
    </citation>
    <scope>NUCLEOTIDE SEQUENCE [LARGE SCALE GENOMIC DNA]</scope>
    <source>
        <strain evidence="1 2">LV</strain>
        <tissue evidence="1">Single pupa</tissue>
    </source>
</reference>
<comment type="caution">
    <text evidence="1">The sequence shown here is derived from an EMBL/GenBank/DDBJ whole genome shotgun (WGS) entry which is preliminary data.</text>
</comment>
<accession>A0ABQ7Q3X1</accession>
<organism evidence="1 2">
    <name type="scientific">Plutella xylostella</name>
    <name type="common">Diamondback moth</name>
    <name type="synonym">Plutella maculipennis</name>
    <dbReference type="NCBI Taxonomy" id="51655"/>
    <lineage>
        <taxon>Eukaryota</taxon>
        <taxon>Metazoa</taxon>
        <taxon>Ecdysozoa</taxon>
        <taxon>Arthropoda</taxon>
        <taxon>Hexapoda</taxon>
        <taxon>Insecta</taxon>
        <taxon>Pterygota</taxon>
        <taxon>Neoptera</taxon>
        <taxon>Endopterygota</taxon>
        <taxon>Lepidoptera</taxon>
        <taxon>Glossata</taxon>
        <taxon>Ditrysia</taxon>
        <taxon>Yponomeutoidea</taxon>
        <taxon>Plutellidae</taxon>
        <taxon>Plutella</taxon>
    </lineage>
</organism>
<evidence type="ECO:0000313" key="2">
    <source>
        <dbReference type="Proteomes" id="UP000823941"/>
    </source>
</evidence>